<comment type="caution">
    <text evidence="2">The sequence shown here is derived from an EMBL/GenBank/DDBJ whole genome shotgun (WGS) entry which is preliminary data.</text>
</comment>
<feature type="compositionally biased region" description="Basic residues" evidence="1">
    <location>
        <begin position="215"/>
        <end position="227"/>
    </location>
</feature>
<name>A0A0F9P2K6_9ZZZZ</name>
<feature type="region of interest" description="Disordered" evidence="1">
    <location>
        <begin position="215"/>
        <end position="285"/>
    </location>
</feature>
<sequence>MQKRRRPIVDDPERVRHPPLVRDRPVLVRGPARDRVAVTVRAVRLVSLRPAPLCSVDRLAYVRGRIVVVVGRVRACDIDAVAGGALGLMRPPLNLRDYRVGRIHNSPVVVEDHRIGHSRIPRFRLMPISAGCHALAARRPSARFQIEHRVEQPRLVLVAHVVTDQASLPLVGLMEHTRPPIRVVLAALRADVLHQRTVQRWIAFLRHADQFQRRPHRLRDRHHRPARAHAQDLRHRRLAAARDASESYSHTVNLPPRSSRPPRVLVRTRQRQSANAPPSVPVCAA</sequence>
<gene>
    <name evidence="2" type="ORF">LCGC14_0878610</name>
</gene>
<dbReference type="AlphaFoldDB" id="A0A0F9P2K6"/>
<evidence type="ECO:0000313" key="2">
    <source>
        <dbReference type="EMBL" id="KKN26055.1"/>
    </source>
</evidence>
<dbReference type="EMBL" id="LAZR01002750">
    <property type="protein sequence ID" value="KKN26055.1"/>
    <property type="molecule type" value="Genomic_DNA"/>
</dbReference>
<protein>
    <submittedName>
        <fullName evidence="2">Uncharacterized protein</fullName>
    </submittedName>
</protein>
<feature type="compositionally biased region" description="Low complexity" evidence="1">
    <location>
        <begin position="254"/>
        <end position="267"/>
    </location>
</feature>
<proteinExistence type="predicted"/>
<accession>A0A0F9P2K6</accession>
<organism evidence="2">
    <name type="scientific">marine sediment metagenome</name>
    <dbReference type="NCBI Taxonomy" id="412755"/>
    <lineage>
        <taxon>unclassified sequences</taxon>
        <taxon>metagenomes</taxon>
        <taxon>ecological metagenomes</taxon>
    </lineage>
</organism>
<reference evidence="2" key="1">
    <citation type="journal article" date="2015" name="Nature">
        <title>Complex archaea that bridge the gap between prokaryotes and eukaryotes.</title>
        <authorList>
            <person name="Spang A."/>
            <person name="Saw J.H."/>
            <person name="Jorgensen S.L."/>
            <person name="Zaremba-Niedzwiedzka K."/>
            <person name="Martijn J."/>
            <person name="Lind A.E."/>
            <person name="van Eijk R."/>
            <person name="Schleper C."/>
            <person name="Guy L."/>
            <person name="Ettema T.J."/>
        </authorList>
    </citation>
    <scope>NUCLEOTIDE SEQUENCE</scope>
</reference>
<evidence type="ECO:0000256" key="1">
    <source>
        <dbReference type="SAM" id="MobiDB-lite"/>
    </source>
</evidence>